<dbReference type="PANTHER" id="PTHR46555:SF1">
    <property type="entry name" value="UBIQUITIN-LIKE PROTEIN 4A"/>
    <property type="match status" value="1"/>
</dbReference>
<accession>A0A0D2WQJ7</accession>
<dbReference type="GO" id="GO:0051087">
    <property type="term" value="F:protein-folding chaperone binding"/>
    <property type="evidence" value="ECO:0007669"/>
    <property type="project" value="TreeGrafter"/>
</dbReference>
<dbReference type="PROSITE" id="PS50053">
    <property type="entry name" value="UBIQUITIN_2"/>
    <property type="match status" value="1"/>
</dbReference>
<dbReference type="OrthoDB" id="417450at2759"/>
<dbReference type="SMART" id="SM00213">
    <property type="entry name" value="UBQ"/>
    <property type="match status" value="1"/>
</dbReference>
<feature type="compositionally biased region" description="Low complexity" evidence="3">
    <location>
        <begin position="71"/>
        <end position="97"/>
    </location>
</feature>
<dbReference type="Gene3D" id="3.10.20.90">
    <property type="entry name" value="Phosphatidylinositol 3-kinase Catalytic Subunit, Chain A, domain 1"/>
    <property type="match status" value="1"/>
</dbReference>
<evidence type="ECO:0000313" key="6">
    <source>
        <dbReference type="Proteomes" id="UP000008743"/>
    </source>
</evidence>
<dbReference type="PANTHER" id="PTHR46555">
    <property type="entry name" value="UBIQUITIN-LIKE PROTEIN 4A"/>
    <property type="match status" value="1"/>
</dbReference>
<keyword evidence="6" id="KW-1185">Reference proteome</keyword>
<dbReference type="EMBL" id="KE346365">
    <property type="protein sequence ID" value="KJE93218.1"/>
    <property type="molecule type" value="Genomic_DNA"/>
</dbReference>
<evidence type="ECO:0000256" key="1">
    <source>
        <dbReference type="ARBA" id="ARBA00004514"/>
    </source>
</evidence>
<protein>
    <recommendedName>
        <fullName evidence="4">Ubiquitin-like domain-containing protein</fullName>
    </recommendedName>
</protein>
<dbReference type="InParanoid" id="A0A0D2WQJ7"/>
<dbReference type="InterPro" id="IPR000626">
    <property type="entry name" value="Ubiquitin-like_dom"/>
</dbReference>
<dbReference type="Pfam" id="PF00240">
    <property type="entry name" value="ubiquitin"/>
    <property type="match status" value="1"/>
</dbReference>
<dbReference type="InterPro" id="IPR029071">
    <property type="entry name" value="Ubiquitin-like_domsf"/>
</dbReference>
<feature type="domain" description="Ubiquitin-like" evidence="4">
    <location>
        <begin position="106"/>
        <end position="181"/>
    </location>
</feature>
<dbReference type="SUPFAM" id="SSF54236">
    <property type="entry name" value="Ubiquitin-like"/>
    <property type="match status" value="1"/>
</dbReference>
<evidence type="ECO:0000313" key="5">
    <source>
        <dbReference type="EMBL" id="KJE93218.1"/>
    </source>
</evidence>
<comment type="subcellular location">
    <subcellularLocation>
        <location evidence="1">Cytoplasm</location>
        <location evidence="1">Cytosol</location>
    </subcellularLocation>
</comment>
<evidence type="ECO:0000256" key="2">
    <source>
        <dbReference type="ARBA" id="ARBA00022490"/>
    </source>
</evidence>
<name>A0A0D2WQJ7_CAPO3</name>
<feature type="compositionally biased region" description="Low complexity" evidence="3">
    <location>
        <begin position="40"/>
        <end position="59"/>
    </location>
</feature>
<dbReference type="GO" id="GO:0071816">
    <property type="term" value="P:tail-anchored membrane protein insertion into ER membrane"/>
    <property type="evidence" value="ECO:0007669"/>
    <property type="project" value="TreeGrafter"/>
</dbReference>
<organism evidence="5 6">
    <name type="scientific">Capsaspora owczarzaki (strain ATCC 30864)</name>
    <dbReference type="NCBI Taxonomy" id="595528"/>
    <lineage>
        <taxon>Eukaryota</taxon>
        <taxon>Filasterea</taxon>
        <taxon>Capsaspora</taxon>
    </lineage>
</organism>
<dbReference type="InterPro" id="IPR047154">
    <property type="entry name" value="UBL4A-like"/>
</dbReference>
<reference evidence="6" key="1">
    <citation type="submission" date="2011-02" db="EMBL/GenBank/DDBJ databases">
        <title>The Genome Sequence of Capsaspora owczarzaki ATCC 30864.</title>
        <authorList>
            <person name="Russ C."/>
            <person name="Cuomo C."/>
            <person name="Burger G."/>
            <person name="Gray M.W."/>
            <person name="Holland P.W.H."/>
            <person name="King N."/>
            <person name="Lang F.B.F."/>
            <person name="Roger A.J."/>
            <person name="Ruiz-Trillo I."/>
            <person name="Young S.K."/>
            <person name="Zeng Q."/>
            <person name="Gargeya S."/>
            <person name="Alvarado L."/>
            <person name="Berlin A."/>
            <person name="Chapman S.B."/>
            <person name="Chen Z."/>
            <person name="Freedman E."/>
            <person name="Gellesch M."/>
            <person name="Goldberg J."/>
            <person name="Griggs A."/>
            <person name="Gujja S."/>
            <person name="Heilman E."/>
            <person name="Heiman D."/>
            <person name="Howarth C."/>
            <person name="Mehta T."/>
            <person name="Neiman D."/>
            <person name="Pearson M."/>
            <person name="Roberts A."/>
            <person name="Saif S."/>
            <person name="Shea T."/>
            <person name="Shenoy N."/>
            <person name="Sisk P."/>
            <person name="Stolte C."/>
            <person name="Sykes S."/>
            <person name="White J."/>
            <person name="Yandava C."/>
            <person name="Haas B."/>
            <person name="Nusbaum C."/>
            <person name="Birren B."/>
        </authorList>
    </citation>
    <scope>NUCLEOTIDE SEQUENCE</scope>
    <source>
        <strain evidence="6">ATCC 30864</strain>
    </source>
</reference>
<dbReference type="RefSeq" id="XP_004347862.1">
    <property type="nucleotide sequence ID" value="XM_004347812.2"/>
</dbReference>
<feature type="region of interest" description="Disordered" evidence="3">
    <location>
        <begin position="1"/>
        <end position="108"/>
    </location>
</feature>
<dbReference type="GO" id="GO:0006620">
    <property type="term" value="P:post-translational protein targeting to endoplasmic reticulum membrane"/>
    <property type="evidence" value="ECO:0007669"/>
    <property type="project" value="InterPro"/>
</dbReference>
<evidence type="ECO:0000259" key="4">
    <source>
        <dbReference type="PROSITE" id="PS50053"/>
    </source>
</evidence>
<gene>
    <name evidence="5" type="ORF">CAOG_004037</name>
</gene>
<dbReference type="AlphaFoldDB" id="A0A0D2WQJ7"/>
<evidence type="ECO:0000256" key="3">
    <source>
        <dbReference type="SAM" id="MobiDB-lite"/>
    </source>
</evidence>
<keyword evidence="2" id="KW-0963">Cytoplasm</keyword>
<feature type="compositionally biased region" description="Basic and acidic residues" evidence="3">
    <location>
        <begin position="9"/>
        <end position="28"/>
    </location>
</feature>
<dbReference type="Proteomes" id="UP000008743">
    <property type="component" value="Unassembled WGS sequence"/>
</dbReference>
<sequence>MEQETFEAELNKYRVVRNKDYTTQEHIKPASFAPPQPRTPSSSSSSSSSSPSSSSAAAAGNKTPVRTVTYSSSSSTSSSSSSSSSASSSSSSGKSTSVESEPGPEISVTIKPLKGDEFSLKIACSETVYALKLAAESKCSIPAGQQRLVLKGKALVDSNSLAAAGLVEGCKLHLFIKAESSSAPASPSTAVASPSATPQHVAVIAAPSSPAPPTGPVQDIILALTRFLEQRRTLTPEQIGATVRTFKKDCAGFLSSLSLDDIERFASSINASHSKV</sequence>
<dbReference type="GO" id="GO:0071818">
    <property type="term" value="C:BAT3 complex"/>
    <property type="evidence" value="ECO:0007669"/>
    <property type="project" value="TreeGrafter"/>
</dbReference>
<dbReference type="STRING" id="595528.A0A0D2WQJ7"/>
<dbReference type="eggNOG" id="KOG0001">
    <property type="taxonomic scope" value="Eukaryota"/>
</dbReference>
<proteinExistence type="predicted"/>